<dbReference type="EC" id="2.7.10.2" evidence="4"/>
<dbReference type="PANTHER" id="PTHR32309">
    <property type="entry name" value="TYROSINE-PROTEIN KINASE"/>
    <property type="match status" value="1"/>
</dbReference>
<evidence type="ECO:0000256" key="1">
    <source>
        <dbReference type="ARBA" id="ARBA00022741"/>
    </source>
</evidence>
<dbReference type="InterPro" id="IPR050445">
    <property type="entry name" value="Bact_polysacc_biosynth/exp"/>
</dbReference>
<gene>
    <name evidence="4" type="primary">yveL</name>
    <name evidence="4" type="ORF">ROSMUCSMR3_02623</name>
</gene>
<evidence type="ECO:0000259" key="3">
    <source>
        <dbReference type="Pfam" id="PF01656"/>
    </source>
</evidence>
<evidence type="ECO:0000256" key="2">
    <source>
        <dbReference type="ARBA" id="ARBA00022840"/>
    </source>
</evidence>
<protein>
    <submittedName>
        <fullName evidence="4">Putative tyrosine-protein kinase YveL</fullName>
        <ecNumber evidence="4">2.7.10.2</ecNumber>
    </submittedName>
</protein>
<keyword evidence="1" id="KW-0547">Nucleotide-binding</keyword>
<dbReference type="CDD" id="cd05387">
    <property type="entry name" value="BY-kinase"/>
    <property type="match status" value="1"/>
</dbReference>
<keyword evidence="2" id="KW-0067">ATP-binding</keyword>
<name>A0A1V0RR48_9RHOB</name>
<dbReference type="PANTHER" id="PTHR32309:SF31">
    <property type="entry name" value="CAPSULAR EXOPOLYSACCHARIDE FAMILY"/>
    <property type="match status" value="1"/>
</dbReference>
<evidence type="ECO:0000313" key="4">
    <source>
        <dbReference type="EMBL" id="ARE84092.1"/>
    </source>
</evidence>
<keyword evidence="4" id="KW-0808">Transferase</keyword>
<dbReference type="InterPro" id="IPR005702">
    <property type="entry name" value="Wzc-like_C"/>
</dbReference>
<dbReference type="SUPFAM" id="SSF52540">
    <property type="entry name" value="P-loop containing nucleoside triphosphate hydrolases"/>
    <property type="match status" value="1"/>
</dbReference>
<dbReference type="EMBL" id="CP020474">
    <property type="protein sequence ID" value="ARE84092.1"/>
    <property type="molecule type" value="Genomic_DNA"/>
</dbReference>
<accession>A0A1V0RR48</accession>
<dbReference type="KEGG" id="rmm:ROSMUCSMR3_02623"/>
<proteinExistence type="predicted"/>
<reference evidence="4 5" key="1">
    <citation type="submission" date="2017-03" db="EMBL/GenBank/DDBJ databases">
        <title>Genome Sequence of Roseovarius mucosus strain SMR3 Isolated from a culture of the Diatom Skeletonema marinoi.</title>
        <authorList>
            <person name="Topel M."/>
            <person name="Pinder M."/>
            <person name="Johansson O.N."/>
            <person name="Kourtchenko O."/>
            <person name="Godhe A."/>
            <person name="Clarke A.K."/>
        </authorList>
    </citation>
    <scope>NUCLEOTIDE SEQUENCE [LARGE SCALE GENOMIC DNA]</scope>
    <source>
        <strain evidence="4 5">SMR3</strain>
    </source>
</reference>
<dbReference type="InterPro" id="IPR027417">
    <property type="entry name" value="P-loop_NTPase"/>
</dbReference>
<dbReference type="Gene3D" id="3.40.50.300">
    <property type="entry name" value="P-loop containing nucleotide triphosphate hydrolases"/>
    <property type="match status" value="1"/>
</dbReference>
<keyword evidence="4" id="KW-0418">Kinase</keyword>
<dbReference type="Pfam" id="PF01656">
    <property type="entry name" value="CbiA"/>
    <property type="match status" value="1"/>
</dbReference>
<dbReference type="InterPro" id="IPR002586">
    <property type="entry name" value="CobQ/CobB/MinD/ParA_Nub-bd_dom"/>
</dbReference>
<dbReference type="GO" id="GO:0004715">
    <property type="term" value="F:non-membrane spanning protein tyrosine kinase activity"/>
    <property type="evidence" value="ECO:0007669"/>
    <property type="project" value="UniProtKB-EC"/>
</dbReference>
<keyword evidence="5" id="KW-1185">Reference proteome</keyword>
<organism evidence="4 5">
    <name type="scientific">Roseovarius mucosus</name>
    <dbReference type="NCBI Taxonomy" id="215743"/>
    <lineage>
        <taxon>Bacteria</taxon>
        <taxon>Pseudomonadati</taxon>
        <taxon>Pseudomonadota</taxon>
        <taxon>Alphaproteobacteria</taxon>
        <taxon>Rhodobacterales</taxon>
        <taxon>Roseobacteraceae</taxon>
        <taxon>Roseovarius</taxon>
    </lineage>
</organism>
<dbReference type="AlphaFoldDB" id="A0A1V0RR48"/>
<feature type="domain" description="CobQ/CobB/MinD/ParA nucleotide binding" evidence="3">
    <location>
        <begin position="67"/>
        <end position="247"/>
    </location>
</feature>
<dbReference type="Proteomes" id="UP000192273">
    <property type="component" value="Chromosome"/>
</dbReference>
<evidence type="ECO:0000313" key="5">
    <source>
        <dbReference type="Proteomes" id="UP000192273"/>
    </source>
</evidence>
<sequence>MAALETPADSRPAALLWPALRRVVLDPKHLAKHRLISATREDPAHVAFDVLRTKLLAALRAHGWHRVAITSPTPDCGKSFVAANLAISLSRQSSVRTVLMDMDLRRPSLAQTLGQPDPGRMAGFLSGDIPLQRFLTCPEDNLLNIGQTLAMGLNDRAEPYAAEILHAPETGEVLQDMYHHLAPDVVIFDMPPALYYDDVLGFRPQFDGVLIVVGGGRTTAQHIRDVKARFGSDTPLLGVVMNRAEGESIAKYGY</sequence>